<evidence type="ECO:0000313" key="6">
    <source>
        <dbReference type="EMBL" id="RGT10659.1"/>
    </source>
</evidence>
<dbReference type="InterPro" id="IPR036390">
    <property type="entry name" value="WH_DNA-bd_sf"/>
</dbReference>
<dbReference type="SUPFAM" id="SSF48008">
    <property type="entry name" value="GntR ligand-binding domain-like"/>
    <property type="match status" value="1"/>
</dbReference>
<dbReference type="SMART" id="SM00895">
    <property type="entry name" value="FCD"/>
    <property type="match status" value="1"/>
</dbReference>
<dbReference type="EMBL" id="QRWH01000003">
    <property type="protein sequence ID" value="RGT10659.1"/>
    <property type="molecule type" value="Genomic_DNA"/>
</dbReference>
<dbReference type="AlphaFoldDB" id="A0A3E5GTI6"/>
<evidence type="ECO:0000313" key="5">
    <source>
        <dbReference type="EMBL" id="RGO51095.1"/>
    </source>
</evidence>
<comment type="caution">
    <text evidence="5">The sequence shown here is derived from an EMBL/GenBank/DDBJ whole genome shotgun (WGS) entry which is preliminary data.</text>
</comment>
<keyword evidence="7" id="KW-1185">Reference proteome</keyword>
<evidence type="ECO:0000256" key="1">
    <source>
        <dbReference type="ARBA" id="ARBA00023015"/>
    </source>
</evidence>
<dbReference type="InterPro" id="IPR000524">
    <property type="entry name" value="Tscrpt_reg_HTH_GntR"/>
</dbReference>
<dbReference type="Gene3D" id="1.10.10.10">
    <property type="entry name" value="Winged helix-like DNA-binding domain superfamily/Winged helix DNA-binding domain"/>
    <property type="match status" value="1"/>
</dbReference>
<dbReference type="EMBL" id="QSVQ01000007">
    <property type="protein sequence ID" value="RGO51095.1"/>
    <property type="molecule type" value="Genomic_DNA"/>
</dbReference>
<reference evidence="7 8" key="1">
    <citation type="submission" date="2018-08" db="EMBL/GenBank/DDBJ databases">
        <title>A genome reference for cultivated species of the human gut microbiota.</title>
        <authorList>
            <person name="Zou Y."/>
            <person name="Xue W."/>
            <person name="Luo G."/>
        </authorList>
    </citation>
    <scope>NUCLEOTIDE SEQUENCE [LARGE SCALE GENOMIC DNA]</scope>
    <source>
        <strain evidence="6 8">AF19-4AC</strain>
        <strain evidence="5 7">OM02-12</strain>
    </source>
</reference>
<dbReference type="RefSeq" id="WP_117613323.1">
    <property type="nucleotide sequence ID" value="NZ_QRWH01000003.1"/>
</dbReference>
<dbReference type="PRINTS" id="PR00035">
    <property type="entry name" value="HTHGNTR"/>
</dbReference>
<dbReference type="Pfam" id="PF00392">
    <property type="entry name" value="GntR"/>
    <property type="match status" value="1"/>
</dbReference>
<evidence type="ECO:0000256" key="3">
    <source>
        <dbReference type="ARBA" id="ARBA00023163"/>
    </source>
</evidence>
<evidence type="ECO:0000256" key="2">
    <source>
        <dbReference type="ARBA" id="ARBA00023125"/>
    </source>
</evidence>
<proteinExistence type="predicted"/>
<dbReference type="InterPro" id="IPR008920">
    <property type="entry name" value="TF_FadR/GntR_C"/>
</dbReference>
<feature type="domain" description="HTH gntR-type" evidence="4">
    <location>
        <begin position="8"/>
        <end position="76"/>
    </location>
</feature>
<dbReference type="GO" id="GO:0003700">
    <property type="term" value="F:DNA-binding transcription factor activity"/>
    <property type="evidence" value="ECO:0007669"/>
    <property type="project" value="InterPro"/>
</dbReference>
<dbReference type="Proteomes" id="UP000283630">
    <property type="component" value="Unassembled WGS sequence"/>
</dbReference>
<organism evidence="5 7">
    <name type="scientific">Dorea formicigenerans</name>
    <dbReference type="NCBI Taxonomy" id="39486"/>
    <lineage>
        <taxon>Bacteria</taxon>
        <taxon>Bacillati</taxon>
        <taxon>Bacillota</taxon>
        <taxon>Clostridia</taxon>
        <taxon>Lachnospirales</taxon>
        <taxon>Lachnospiraceae</taxon>
        <taxon>Dorea</taxon>
    </lineage>
</organism>
<dbReference type="PANTHER" id="PTHR43537">
    <property type="entry name" value="TRANSCRIPTIONAL REGULATOR, GNTR FAMILY"/>
    <property type="match status" value="1"/>
</dbReference>
<dbReference type="GO" id="GO:0003677">
    <property type="term" value="F:DNA binding"/>
    <property type="evidence" value="ECO:0007669"/>
    <property type="project" value="UniProtKB-KW"/>
</dbReference>
<dbReference type="PROSITE" id="PS50949">
    <property type="entry name" value="HTH_GNTR"/>
    <property type="match status" value="1"/>
</dbReference>
<dbReference type="Pfam" id="PF07729">
    <property type="entry name" value="FCD"/>
    <property type="match status" value="1"/>
</dbReference>
<evidence type="ECO:0000259" key="4">
    <source>
        <dbReference type="PROSITE" id="PS50949"/>
    </source>
</evidence>
<protein>
    <submittedName>
        <fullName evidence="5">FadR family transcriptional regulator</fullName>
    </submittedName>
</protein>
<dbReference type="SUPFAM" id="SSF46785">
    <property type="entry name" value="Winged helix' DNA-binding domain"/>
    <property type="match status" value="1"/>
</dbReference>
<gene>
    <name evidence="6" type="ORF">DWX53_04350</name>
    <name evidence="5" type="ORF">DXB12_07120</name>
</gene>
<keyword evidence="1" id="KW-0805">Transcription regulation</keyword>
<keyword evidence="2" id="KW-0238">DNA-binding</keyword>
<dbReference type="PANTHER" id="PTHR43537:SF5">
    <property type="entry name" value="UXU OPERON TRANSCRIPTIONAL REGULATOR"/>
    <property type="match status" value="1"/>
</dbReference>
<keyword evidence="3" id="KW-0804">Transcription</keyword>
<dbReference type="InterPro" id="IPR011711">
    <property type="entry name" value="GntR_C"/>
</dbReference>
<dbReference type="CDD" id="cd07377">
    <property type="entry name" value="WHTH_GntR"/>
    <property type="match status" value="1"/>
</dbReference>
<evidence type="ECO:0000313" key="7">
    <source>
        <dbReference type="Proteomes" id="UP000261055"/>
    </source>
</evidence>
<dbReference type="Proteomes" id="UP000261055">
    <property type="component" value="Unassembled WGS sequence"/>
</dbReference>
<dbReference type="InterPro" id="IPR036388">
    <property type="entry name" value="WH-like_DNA-bd_sf"/>
</dbReference>
<dbReference type="Gene3D" id="1.20.120.530">
    <property type="entry name" value="GntR ligand-binding domain-like"/>
    <property type="match status" value="1"/>
</dbReference>
<accession>A0A3E5GTI6</accession>
<evidence type="ECO:0000313" key="8">
    <source>
        <dbReference type="Proteomes" id="UP000283630"/>
    </source>
</evidence>
<dbReference type="SMART" id="SM00345">
    <property type="entry name" value="HTH_GNTR"/>
    <property type="match status" value="1"/>
</dbReference>
<name>A0A3E5GTI6_9FIRM</name>
<sequence>MKKITSPTPLYEKVVEQLKLSIIQGVFQKGDLLPSELALAKEMGVSRITIREALRLLNEAGIIETIHGKGSIVKVGNNELLQHGAYDQFLDNFKRSTHIRLMVEPEFAREAARCATEEDLANIKKCLVNPENTEVLFHQEIIRSLHEPLLLQWLDELFVLETEMSLKWLVMPAEQKETSEQIQLQHTKIYKAIARHDPEFAYFHMKEHLLYVKEIYENFFKLFL</sequence>